<organism evidence="1 2">
    <name type="scientific">Punica granatum</name>
    <name type="common">Pomegranate</name>
    <dbReference type="NCBI Taxonomy" id="22663"/>
    <lineage>
        <taxon>Eukaryota</taxon>
        <taxon>Viridiplantae</taxon>
        <taxon>Streptophyta</taxon>
        <taxon>Embryophyta</taxon>
        <taxon>Tracheophyta</taxon>
        <taxon>Spermatophyta</taxon>
        <taxon>Magnoliopsida</taxon>
        <taxon>eudicotyledons</taxon>
        <taxon>Gunneridae</taxon>
        <taxon>Pentapetalae</taxon>
        <taxon>rosids</taxon>
        <taxon>malvids</taxon>
        <taxon>Myrtales</taxon>
        <taxon>Lythraceae</taxon>
        <taxon>Punica</taxon>
    </lineage>
</organism>
<dbReference type="Proteomes" id="UP000197138">
    <property type="component" value="Unassembled WGS sequence"/>
</dbReference>
<evidence type="ECO:0000313" key="1">
    <source>
        <dbReference type="EMBL" id="OWM85680.1"/>
    </source>
</evidence>
<evidence type="ECO:0000313" key="2">
    <source>
        <dbReference type="Proteomes" id="UP000197138"/>
    </source>
</evidence>
<reference evidence="2" key="1">
    <citation type="journal article" date="2017" name="Plant J.">
        <title>The pomegranate (Punica granatum L.) genome and the genomics of punicalagin biosynthesis.</title>
        <authorList>
            <person name="Qin G."/>
            <person name="Xu C."/>
            <person name="Ming R."/>
            <person name="Tang H."/>
            <person name="Guyot R."/>
            <person name="Kramer E.M."/>
            <person name="Hu Y."/>
            <person name="Yi X."/>
            <person name="Qi Y."/>
            <person name="Xu X."/>
            <person name="Gao Z."/>
            <person name="Pan H."/>
            <person name="Jian J."/>
            <person name="Tian Y."/>
            <person name="Yue Z."/>
            <person name="Xu Y."/>
        </authorList>
    </citation>
    <scope>NUCLEOTIDE SEQUENCE [LARGE SCALE GENOMIC DNA]</scope>
    <source>
        <strain evidence="2">cv. Dabenzi</strain>
    </source>
</reference>
<protein>
    <submittedName>
        <fullName evidence="1">Uncharacterized protein</fullName>
    </submittedName>
</protein>
<comment type="caution">
    <text evidence="1">The sequence shown here is derived from an EMBL/GenBank/DDBJ whole genome shotgun (WGS) entry which is preliminary data.</text>
</comment>
<dbReference type="PANTHER" id="PTHR43991">
    <property type="entry name" value="WD REPEAT PROTEIN (AFU_ORTHOLOGUE AFUA_8G05640)-RELATED"/>
    <property type="match status" value="1"/>
</dbReference>
<gene>
    <name evidence="1" type="ORF">CDL15_Pgr029103</name>
</gene>
<name>A0A218XLM4_PUNGR</name>
<proteinExistence type="predicted"/>
<sequence length="80" mass="9347">MVSNNDYRVWDFDMERFTLCKHFEYPWPVNCSCLDGPVSFNRLQDGFEEQEEIDFFGEISGISFSPGTESLTYGSLLQHH</sequence>
<dbReference type="EMBL" id="MTKT01001158">
    <property type="protein sequence ID" value="OWM85680.1"/>
    <property type="molecule type" value="Genomic_DNA"/>
</dbReference>
<dbReference type="PANTHER" id="PTHR43991:SF38">
    <property type="entry name" value="OS02G0721600 PROTEIN"/>
    <property type="match status" value="1"/>
</dbReference>
<dbReference type="AlphaFoldDB" id="A0A218XLM4"/>
<accession>A0A218XLM4</accession>